<organism evidence="3 4">
    <name type="scientific">Aeoliella mucimassa</name>
    <dbReference type="NCBI Taxonomy" id="2527972"/>
    <lineage>
        <taxon>Bacteria</taxon>
        <taxon>Pseudomonadati</taxon>
        <taxon>Planctomycetota</taxon>
        <taxon>Planctomycetia</taxon>
        <taxon>Pirellulales</taxon>
        <taxon>Lacipirellulaceae</taxon>
        <taxon>Aeoliella</taxon>
    </lineage>
</organism>
<accession>A0A518ANK6</accession>
<name>A0A518ANK6_9BACT</name>
<dbReference type="KEGG" id="amuc:Pan181_25130"/>
<dbReference type="EMBL" id="CP036278">
    <property type="protein sequence ID" value="QDU56304.1"/>
    <property type="molecule type" value="Genomic_DNA"/>
</dbReference>
<feature type="region of interest" description="Disordered" evidence="1">
    <location>
        <begin position="213"/>
        <end position="248"/>
    </location>
</feature>
<proteinExistence type="predicted"/>
<dbReference type="InterPro" id="IPR011047">
    <property type="entry name" value="Quinoprotein_ADH-like_sf"/>
</dbReference>
<sequence>MPLLLHLRNEKSMRVLIALLLVIGISLSTALHATDWPQWQGPNRDAESTESGLLQEWPEGGPALAWRVDNLGGGDSAPSIVDGCLYGMSNRDGQEIVWALSEADGKELWTSSIGPAVEQRMPQSKEGPGGTPTVDGDHLYVVGMGGTIACLERDGGKVVWKRSMTEDFGGIVPPWSYRESPLVDGEKVLCTPGATDAMVVALNKQSGETIWTTKMPAEEPKPEQPAEEEGGRRRGRGGFGRGPSSGAAYSSPIAIEVDGERQYVQFVAKSVLGVSADDGKLLWEYAKPANSNRINCSTPLYKDGLVFAASAYGNGGGAVKLSKNDDGTFTADEVYFTNKMQNHHGGMIVVDGCLYGANGGNGGGFMACLDFQTGDVHWRERDAPKGSLAYADGRLYLRTENGKVMLIEPSSEELLIRGEFEQPDRADAPAWAHPVIANGKLYIRDQGLLLCYDIKASGA</sequence>
<dbReference type="Gene3D" id="2.130.10.10">
    <property type="entry name" value="YVTN repeat-like/Quinoprotein amine dehydrogenase"/>
    <property type="match status" value="1"/>
</dbReference>
<evidence type="ECO:0000256" key="1">
    <source>
        <dbReference type="SAM" id="MobiDB-lite"/>
    </source>
</evidence>
<protein>
    <submittedName>
        <fullName evidence="3">Outer membrane biogenesis protein BamB</fullName>
    </submittedName>
</protein>
<feature type="compositionally biased region" description="Basic and acidic residues" evidence="1">
    <location>
        <begin position="216"/>
        <end position="232"/>
    </location>
</feature>
<dbReference type="PANTHER" id="PTHR34512">
    <property type="entry name" value="CELL SURFACE PROTEIN"/>
    <property type="match status" value="1"/>
</dbReference>
<dbReference type="Proteomes" id="UP000315750">
    <property type="component" value="Chromosome"/>
</dbReference>
<evidence type="ECO:0000313" key="4">
    <source>
        <dbReference type="Proteomes" id="UP000315750"/>
    </source>
</evidence>
<dbReference type="Pfam" id="PF13360">
    <property type="entry name" value="PQQ_2"/>
    <property type="match status" value="1"/>
</dbReference>
<dbReference type="InterPro" id="IPR002372">
    <property type="entry name" value="PQQ_rpt_dom"/>
</dbReference>
<reference evidence="3 4" key="1">
    <citation type="submission" date="2019-02" db="EMBL/GenBank/DDBJ databases">
        <title>Deep-cultivation of Planctomycetes and their phenomic and genomic characterization uncovers novel biology.</title>
        <authorList>
            <person name="Wiegand S."/>
            <person name="Jogler M."/>
            <person name="Boedeker C."/>
            <person name="Pinto D."/>
            <person name="Vollmers J."/>
            <person name="Rivas-Marin E."/>
            <person name="Kohn T."/>
            <person name="Peeters S.H."/>
            <person name="Heuer A."/>
            <person name="Rast P."/>
            <person name="Oberbeckmann S."/>
            <person name="Bunk B."/>
            <person name="Jeske O."/>
            <person name="Meyerdierks A."/>
            <person name="Storesund J.E."/>
            <person name="Kallscheuer N."/>
            <person name="Luecker S."/>
            <person name="Lage O.M."/>
            <person name="Pohl T."/>
            <person name="Merkel B.J."/>
            <person name="Hornburger P."/>
            <person name="Mueller R.-W."/>
            <person name="Bruemmer F."/>
            <person name="Labrenz M."/>
            <person name="Spormann A.M."/>
            <person name="Op den Camp H."/>
            <person name="Overmann J."/>
            <person name="Amann R."/>
            <person name="Jetten M.S.M."/>
            <person name="Mascher T."/>
            <person name="Medema M.H."/>
            <person name="Devos D.P."/>
            <person name="Kaster A.-K."/>
            <person name="Ovreas L."/>
            <person name="Rohde M."/>
            <person name="Galperin M.Y."/>
            <person name="Jogler C."/>
        </authorList>
    </citation>
    <scope>NUCLEOTIDE SEQUENCE [LARGE SCALE GENOMIC DNA]</scope>
    <source>
        <strain evidence="3 4">Pan181</strain>
    </source>
</reference>
<dbReference type="InterPro" id="IPR015943">
    <property type="entry name" value="WD40/YVTN_repeat-like_dom_sf"/>
</dbReference>
<gene>
    <name evidence="3" type="ORF">Pan181_25130</name>
</gene>
<dbReference type="AlphaFoldDB" id="A0A518ANK6"/>
<feature type="domain" description="Pyrrolo-quinoline quinone repeat" evidence="2">
    <location>
        <begin position="95"/>
        <end position="379"/>
    </location>
</feature>
<evidence type="ECO:0000313" key="3">
    <source>
        <dbReference type="EMBL" id="QDU56304.1"/>
    </source>
</evidence>
<evidence type="ECO:0000259" key="2">
    <source>
        <dbReference type="Pfam" id="PF13360"/>
    </source>
</evidence>
<dbReference type="PANTHER" id="PTHR34512:SF30">
    <property type="entry name" value="OUTER MEMBRANE PROTEIN ASSEMBLY FACTOR BAMB"/>
    <property type="match status" value="1"/>
</dbReference>
<keyword evidence="4" id="KW-1185">Reference proteome</keyword>
<dbReference type="SUPFAM" id="SSF50998">
    <property type="entry name" value="Quinoprotein alcohol dehydrogenase-like"/>
    <property type="match status" value="1"/>
</dbReference>